<comment type="caution">
    <text evidence="1">The sequence shown here is derived from an EMBL/GenBank/DDBJ whole genome shotgun (WGS) entry which is preliminary data.</text>
</comment>
<gene>
    <name evidence="1" type="ORF">BS297_28815</name>
</gene>
<sequence>MNSWIWAVDRHAARTIDELWRCLIGTHRSVSEIEGAVLGLGKLAAGRCAHENEQLEKLYL</sequence>
<dbReference type="AlphaFoldDB" id="A0A0C3A8Y1"/>
<protein>
    <submittedName>
        <fullName evidence="1">Uncharacterized protein</fullName>
    </submittedName>
</protein>
<dbReference type="Proteomes" id="UP000325576">
    <property type="component" value="Unassembled WGS sequence"/>
</dbReference>
<reference evidence="1 2" key="1">
    <citation type="journal article" date="2017" name="Poromechanics V (2013)">
        <title>Genomic Characterization of the Arsenic-Tolerant Actinobacterium, &lt;i&gt;Rhodococcus erythropolis&lt;/i&gt; S43.</title>
        <authorList>
            <person name="Retamal-Morales G."/>
            <person name="Mehnert M."/>
            <person name="Schwabe R."/>
            <person name="Tischler D."/>
            <person name="Schloemann M."/>
            <person name="Levican G.J."/>
        </authorList>
    </citation>
    <scope>NUCLEOTIDE SEQUENCE [LARGE SCALE GENOMIC DNA]</scope>
    <source>
        <strain evidence="1 2">S43</strain>
    </source>
</reference>
<name>A0A0C3A8Y1_RHOER</name>
<dbReference type="EMBL" id="MRBO01000778">
    <property type="protein sequence ID" value="KAB2581840.1"/>
    <property type="molecule type" value="Genomic_DNA"/>
</dbReference>
<evidence type="ECO:0000313" key="1">
    <source>
        <dbReference type="EMBL" id="KAB2581840.1"/>
    </source>
</evidence>
<dbReference type="KEGG" id="reb:XU06_17480"/>
<accession>A0A0C3A8Y1</accession>
<organism evidence="1 2">
    <name type="scientific">Rhodococcus erythropolis</name>
    <name type="common">Arthrobacter picolinophilus</name>
    <dbReference type="NCBI Taxonomy" id="1833"/>
    <lineage>
        <taxon>Bacteria</taxon>
        <taxon>Bacillati</taxon>
        <taxon>Actinomycetota</taxon>
        <taxon>Actinomycetes</taxon>
        <taxon>Mycobacteriales</taxon>
        <taxon>Nocardiaceae</taxon>
        <taxon>Rhodococcus</taxon>
        <taxon>Rhodococcus erythropolis group</taxon>
    </lineage>
</organism>
<proteinExistence type="predicted"/>
<evidence type="ECO:0000313" key="2">
    <source>
        <dbReference type="Proteomes" id="UP000325576"/>
    </source>
</evidence>